<dbReference type="GO" id="GO:0005509">
    <property type="term" value="F:calcium ion binding"/>
    <property type="evidence" value="ECO:0007669"/>
    <property type="project" value="UniProtKB-UniRule"/>
</dbReference>
<evidence type="ECO:0000313" key="5">
    <source>
        <dbReference type="EMBL" id="KEH21240.1"/>
    </source>
</evidence>
<dbReference type="FunFam" id="1.10.238.10:FF:000073">
    <property type="entry name" value="calcineurin B-like protein 3"/>
    <property type="match status" value="1"/>
</dbReference>
<dbReference type="EMBL" id="CM001224">
    <property type="protein sequence ID" value="KEH21240.1"/>
    <property type="molecule type" value="Genomic_DNA"/>
</dbReference>
<dbReference type="GO" id="GO:0016020">
    <property type="term" value="C:membrane"/>
    <property type="evidence" value="ECO:0007669"/>
    <property type="project" value="UniProtKB-SubCell"/>
</dbReference>
<dbReference type="STRING" id="3880.A0A072U5X1"/>
<dbReference type="SMART" id="SM00054">
    <property type="entry name" value="EFh"/>
    <property type="match status" value="3"/>
</dbReference>
<evidence type="ECO:0000256" key="2">
    <source>
        <dbReference type="ARBA" id="ARBA00023774"/>
    </source>
</evidence>
<dbReference type="Gene3D" id="1.10.238.10">
    <property type="entry name" value="EF-hand"/>
    <property type="match status" value="1"/>
</dbReference>
<feature type="domain" description="EF-hand" evidence="4">
    <location>
        <begin position="190"/>
        <end position="225"/>
    </location>
</feature>
<evidence type="ECO:0000256" key="3">
    <source>
        <dbReference type="RuleBase" id="RU369080"/>
    </source>
</evidence>
<proteinExistence type="inferred from homology"/>
<dbReference type="PRINTS" id="PR00450">
    <property type="entry name" value="RECOVERIN"/>
</dbReference>
<gene>
    <name evidence="5" type="ordered locus">MTR_8g099570</name>
</gene>
<dbReference type="Proteomes" id="UP000002051">
    <property type="component" value="Chromosome 8"/>
</dbReference>
<reference evidence="5 7" key="2">
    <citation type="journal article" date="2014" name="BMC Genomics">
        <title>An improved genome release (version Mt4.0) for the model legume Medicago truncatula.</title>
        <authorList>
            <person name="Tang H."/>
            <person name="Krishnakumar V."/>
            <person name="Bidwell S."/>
            <person name="Rosen B."/>
            <person name="Chan A."/>
            <person name="Zhou S."/>
            <person name="Gentzbittel L."/>
            <person name="Childs K.L."/>
            <person name="Yandell M."/>
            <person name="Gundlach H."/>
            <person name="Mayer K.F."/>
            <person name="Schwartz D.C."/>
            <person name="Town C.D."/>
        </authorList>
    </citation>
    <scope>GENOME REANNOTATION</scope>
    <source>
        <strain evidence="5">A17</strain>
        <strain evidence="6 7">cv. Jemalong A17</strain>
    </source>
</reference>
<feature type="domain" description="EF-hand" evidence="4">
    <location>
        <begin position="115"/>
        <end position="144"/>
    </location>
</feature>
<keyword evidence="3" id="KW-0472">Membrane</keyword>
<dbReference type="PANTHER" id="PTHR23056:SF108">
    <property type="entry name" value="CALCINEURIN B-LIKE PROTEIN 5"/>
    <property type="match status" value="1"/>
</dbReference>
<keyword evidence="1 3" id="KW-0677">Repeat</keyword>
<dbReference type="InterPro" id="IPR045198">
    <property type="entry name" value="CNBL1-10"/>
</dbReference>
<dbReference type="AlphaFoldDB" id="A0A072U5X1"/>
<comment type="similarity">
    <text evidence="2 3">Belongs to the calcineurin regulatory subunit family.</text>
</comment>
<keyword evidence="3" id="KW-0106">Calcium</keyword>
<dbReference type="HOGENOM" id="CLU_061288_21_0_1"/>
<dbReference type="Pfam" id="PF13202">
    <property type="entry name" value="EF-hand_5"/>
    <property type="match status" value="2"/>
</dbReference>
<dbReference type="EnsemblPlants" id="KEH21240">
    <property type="protein sequence ID" value="KEH21240"/>
    <property type="gene ID" value="MTR_8g099570"/>
</dbReference>
<reference evidence="5 7" key="1">
    <citation type="journal article" date="2011" name="Nature">
        <title>The Medicago genome provides insight into the evolution of rhizobial symbioses.</title>
        <authorList>
            <person name="Young N.D."/>
            <person name="Debelle F."/>
            <person name="Oldroyd G.E."/>
            <person name="Geurts R."/>
            <person name="Cannon S.B."/>
            <person name="Udvardi M.K."/>
            <person name="Benedito V.A."/>
            <person name="Mayer K.F."/>
            <person name="Gouzy J."/>
            <person name="Schoof H."/>
            <person name="Van de Peer Y."/>
            <person name="Proost S."/>
            <person name="Cook D.R."/>
            <person name="Meyers B.C."/>
            <person name="Spannagl M."/>
            <person name="Cheung F."/>
            <person name="De Mita S."/>
            <person name="Krishnakumar V."/>
            <person name="Gundlach H."/>
            <person name="Zhou S."/>
            <person name="Mudge J."/>
            <person name="Bharti A.K."/>
            <person name="Murray J.D."/>
            <person name="Naoumkina M.A."/>
            <person name="Rosen B."/>
            <person name="Silverstein K.A."/>
            <person name="Tang H."/>
            <person name="Rombauts S."/>
            <person name="Zhao P.X."/>
            <person name="Zhou P."/>
            <person name="Barbe V."/>
            <person name="Bardou P."/>
            <person name="Bechner M."/>
            <person name="Bellec A."/>
            <person name="Berger A."/>
            <person name="Berges H."/>
            <person name="Bidwell S."/>
            <person name="Bisseling T."/>
            <person name="Choisne N."/>
            <person name="Couloux A."/>
            <person name="Denny R."/>
            <person name="Deshpande S."/>
            <person name="Dai X."/>
            <person name="Doyle J.J."/>
            <person name="Dudez A.M."/>
            <person name="Farmer A.D."/>
            <person name="Fouteau S."/>
            <person name="Franken C."/>
            <person name="Gibelin C."/>
            <person name="Gish J."/>
            <person name="Goldstein S."/>
            <person name="Gonzalez A.J."/>
            <person name="Green P.J."/>
            <person name="Hallab A."/>
            <person name="Hartog M."/>
            <person name="Hua A."/>
            <person name="Humphray S.J."/>
            <person name="Jeong D.H."/>
            <person name="Jing Y."/>
            <person name="Jocker A."/>
            <person name="Kenton S.M."/>
            <person name="Kim D.J."/>
            <person name="Klee K."/>
            <person name="Lai H."/>
            <person name="Lang C."/>
            <person name="Lin S."/>
            <person name="Macmil S.L."/>
            <person name="Magdelenat G."/>
            <person name="Matthews L."/>
            <person name="McCorrison J."/>
            <person name="Monaghan E.L."/>
            <person name="Mun J.H."/>
            <person name="Najar F.Z."/>
            <person name="Nicholson C."/>
            <person name="Noirot C."/>
            <person name="O'Bleness M."/>
            <person name="Paule C.R."/>
            <person name="Poulain J."/>
            <person name="Prion F."/>
            <person name="Qin B."/>
            <person name="Qu C."/>
            <person name="Retzel E.F."/>
            <person name="Riddle C."/>
            <person name="Sallet E."/>
            <person name="Samain S."/>
            <person name="Samson N."/>
            <person name="Sanders I."/>
            <person name="Saurat O."/>
            <person name="Scarpelli C."/>
            <person name="Schiex T."/>
            <person name="Segurens B."/>
            <person name="Severin A.J."/>
            <person name="Sherrier D.J."/>
            <person name="Shi R."/>
            <person name="Sims S."/>
            <person name="Singer S.R."/>
            <person name="Sinharoy S."/>
            <person name="Sterck L."/>
            <person name="Viollet A."/>
            <person name="Wang B.B."/>
            <person name="Wang K."/>
            <person name="Wang M."/>
            <person name="Wang X."/>
            <person name="Warfsmann J."/>
            <person name="Weissenbach J."/>
            <person name="White D.D."/>
            <person name="White J.D."/>
            <person name="Wiley G.B."/>
            <person name="Wincker P."/>
            <person name="Xing Y."/>
            <person name="Yang L."/>
            <person name="Yao Z."/>
            <person name="Ying F."/>
            <person name="Zhai J."/>
            <person name="Zhou L."/>
            <person name="Zuber A."/>
            <person name="Denarie J."/>
            <person name="Dixon R.A."/>
            <person name="May G.D."/>
            <person name="Schwartz D.C."/>
            <person name="Rogers J."/>
            <person name="Quetier F."/>
            <person name="Town C.D."/>
            <person name="Roe B.A."/>
        </authorList>
    </citation>
    <scope>NUCLEOTIDE SEQUENCE [LARGE SCALE GENOMIC DNA]</scope>
    <source>
        <strain evidence="5">A17</strain>
        <strain evidence="6 7">cv. Jemalong A17</strain>
    </source>
</reference>
<dbReference type="PROSITE" id="PS50222">
    <property type="entry name" value="EF_HAND_2"/>
    <property type="match status" value="3"/>
</dbReference>
<name>A0A072U5X1_MEDTR</name>
<comment type="function">
    <text evidence="3">Acts as a calcium sensor. CBL proteins interact with CIPK serine-threonine protein kinases. Binding of a CBL protein to the regulatory NAF domain of a CIPK protein lead to the activation of the kinase in a calcium-dependent manner.</text>
</comment>
<protein>
    <recommendedName>
        <fullName evidence="3">Calcineurin B-like protein</fullName>
    </recommendedName>
</protein>
<accession>A0A072U5X1</accession>
<dbReference type="InterPro" id="IPR002048">
    <property type="entry name" value="EF_hand_dom"/>
</dbReference>
<evidence type="ECO:0000256" key="1">
    <source>
        <dbReference type="ARBA" id="ARBA00022737"/>
    </source>
</evidence>
<comment type="subunit">
    <text evidence="3">Homodimer. Interacts with CIPK.</text>
</comment>
<dbReference type="InterPro" id="IPR011992">
    <property type="entry name" value="EF-hand-dom_pair"/>
</dbReference>
<sequence length="258" mass="29177">MRIKPTCVDTATPALSGICSSQIASAHIYTVNSSPKSGKHKQVFLMGCACTKPQFRHEDPAILAEQTYFNVSEIEALYDLFMKLSSSMVNDGLISKEEFQLGLFGSSKKQNLFGDRVFNIFDSKNDGMIDFGEFVKALSVFHPAAPQPQKAAFAFRLYDIWQRGFIERDEVREMILALLRESDLVLSHEMIEVIIDKAFQEADLKRDGIIDQEEWESFVAQNPSLLRNMTIPYLKDLNMQFPGFELVSDIEDNTTGIP</sequence>
<evidence type="ECO:0000313" key="7">
    <source>
        <dbReference type="Proteomes" id="UP000002051"/>
    </source>
</evidence>
<reference evidence="6" key="3">
    <citation type="submission" date="2015-04" db="UniProtKB">
        <authorList>
            <consortium name="EnsemblPlants"/>
        </authorList>
    </citation>
    <scope>IDENTIFICATION</scope>
    <source>
        <strain evidence="6">cv. Jemalong A17</strain>
    </source>
</reference>
<feature type="domain" description="EF-hand" evidence="4">
    <location>
        <begin position="146"/>
        <end position="181"/>
    </location>
</feature>
<keyword evidence="7" id="KW-1185">Reference proteome</keyword>
<comment type="subcellular location">
    <subcellularLocation>
        <location evidence="3">Membrane</location>
    </subcellularLocation>
</comment>
<dbReference type="SUPFAM" id="SSF47473">
    <property type="entry name" value="EF-hand"/>
    <property type="match status" value="1"/>
</dbReference>
<dbReference type="GO" id="GO:0019722">
    <property type="term" value="P:calcium-mediated signaling"/>
    <property type="evidence" value="ECO:0007669"/>
    <property type="project" value="UniProtKB-UniRule"/>
</dbReference>
<keyword evidence="3" id="KW-0479">Metal-binding</keyword>
<dbReference type="PANTHER" id="PTHR23056">
    <property type="entry name" value="CALCINEURIN B"/>
    <property type="match status" value="1"/>
</dbReference>
<evidence type="ECO:0000313" key="6">
    <source>
        <dbReference type="EnsemblPlants" id="KEH21240"/>
    </source>
</evidence>
<evidence type="ECO:0000259" key="4">
    <source>
        <dbReference type="PROSITE" id="PS50222"/>
    </source>
</evidence>
<dbReference type="GO" id="GO:0019900">
    <property type="term" value="F:kinase binding"/>
    <property type="evidence" value="ECO:0007669"/>
    <property type="project" value="UniProtKB-UniRule"/>
</dbReference>
<dbReference type="CDD" id="cd00051">
    <property type="entry name" value="EFh"/>
    <property type="match status" value="1"/>
</dbReference>
<organism evidence="5 7">
    <name type="scientific">Medicago truncatula</name>
    <name type="common">Barrel medic</name>
    <name type="synonym">Medicago tribuloides</name>
    <dbReference type="NCBI Taxonomy" id="3880"/>
    <lineage>
        <taxon>Eukaryota</taxon>
        <taxon>Viridiplantae</taxon>
        <taxon>Streptophyta</taxon>
        <taxon>Embryophyta</taxon>
        <taxon>Tracheophyta</taxon>
        <taxon>Spermatophyta</taxon>
        <taxon>Magnoliopsida</taxon>
        <taxon>eudicotyledons</taxon>
        <taxon>Gunneridae</taxon>
        <taxon>Pentapetalae</taxon>
        <taxon>rosids</taxon>
        <taxon>fabids</taxon>
        <taxon>Fabales</taxon>
        <taxon>Fabaceae</taxon>
        <taxon>Papilionoideae</taxon>
        <taxon>50 kb inversion clade</taxon>
        <taxon>NPAAA clade</taxon>
        <taxon>Hologalegina</taxon>
        <taxon>IRL clade</taxon>
        <taxon>Trifolieae</taxon>
        <taxon>Medicago</taxon>
    </lineage>
</organism>